<protein>
    <submittedName>
        <fullName evidence="2">Uncharacterized protein</fullName>
    </submittedName>
</protein>
<reference evidence="2" key="1">
    <citation type="submission" date="2021-01" db="EMBL/GenBank/DDBJ databases">
        <authorList>
            <person name="Corre E."/>
            <person name="Pelletier E."/>
            <person name="Niang G."/>
            <person name="Scheremetjew M."/>
            <person name="Finn R."/>
            <person name="Kale V."/>
            <person name="Holt S."/>
            <person name="Cochrane G."/>
            <person name="Meng A."/>
            <person name="Brown T."/>
            <person name="Cohen L."/>
        </authorList>
    </citation>
    <scope>NUCLEOTIDE SEQUENCE</scope>
    <source>
        <strain evidence="2">NIES-2562</strain>
    </source>
</reference>
<sequence>MRRMYKSEREISRPHTTHTHAKRGESGRVSSHLNMEGEGGFSPTAGSLLERELIKAGMSKRGGKGGGGLSRKTLFDVDVIESIQSPREFRSGSGRVGGEGSDADVEAMLVATSPYATKKMREVRHL</sequence>
<gene>
    <name evidence="2" type="ORF">PBIL07802_LOCUS2058</name>
</gene>
<feature type="region of interest" description="Disordered" evidence="1">
    <location>
        <begin position="1"/>
        <end position="46"/>
    </location>
</feature>
<accession>A0A7S3CX21</accession>
<proteinExistence type="predicted"/>
<organism evidence="2">
    <name type="scientific">Palpitomonas bilix</name>
    <dbReference type="NCBI Taxonomy" id="652834"/>
    <lineage>
        <taxon>Eukaryota</taxon>
        <taxon>Eukaryota incertae sedis</taxon>
    </lineage>
</organism>
<dbReference type="EMBL" id="HBIB01003230">
    <property type="protein sequence ID" value="CAE0239907.1"/>
    <property type="molecule type" value="Transcribed_RNA"/>
</dbReference>
<feature type="compositionally biased region" description="Basic and acidic residues" evidence="1">
    <location>
        <begin position="1"/>
        <end position="13"/>
    </location>
</feature>
<dbReference type="AlphaFoldDB" id="A0A7S3CX21"/>
<name>A0A7S3CX21_9EUKA</name>
<evidence type="ECO:0000313" key="2">
    <source>
        <dbReference type="EMBL" id="CAE0239907.1"/>
    </source>
</evidence>
<evidence type="ECO:0000256" key="1">
    <source>
        <dbReference type="SAM" id="MobiDB-lite"/>
    </source>
</evidence>